<evidence type="ECO:0000256" key="1">
    <source>
        <dbReference type="SAM" id="MobiDB-lite"/>
    </source>
</evidence>
<feature type="signal peptide" evidence="3">
    <location>
        <begin position="1"/>
        <end position="29"/>
    </location>
</feature>
<dbReference type="EMBL" id="AWWV01013546">
    <property type="protein sequence ID" value="OMO61193.1"/>
    <property type="molecule type" value="Genomic_DNA"/>
</dbReference>
<feature type="compositionally biased region" description="Basic and acidic residues" evidence="1">
    <location>
        <begin position="41"/>
        <end position="57"/>
    </location>
</feature>
<evidence type="ECO:0000256" key="2">
    <source>
        <dbReference type="SAM" id="Phobius"/>
    </source>
</evidence>
<dbReference type="AlphaFoldDB" id="A0A1R3GSW7"/>
<keyword evidence="2" id="KW-1133">Transmembrane helix</keyword>
<dbReference type="PANTHER" id="PTHR33975">
    <property type="entry name" value="MYELIN-ASSOCIATED OLIGODENDROCYTE BASIC PROTEIN"/>
    <property type="match status" value="1"/>
</dbReference>
<dbReference type="GO" id="GO:0009507">
    <property type="term" value="C:chloroplast"/>
    <property type="evidence" value="ECO:0007669"/>
    <property type="project" value="TreeGrafter"/>
</dbReference>
<dbReference type="Pfam" id="PF07466">
    <property type="entry name" value="DUF1517"/>
    <property type="match status" value="1"/>
</dbReference>
<evidence type="ECO:0000313" key="4">
    <source>
        <dbReference type="EMBL" id="OMO61193.1"/>
    </source>
</evidence>
<name>A0A1R3GSW7_COCAP</name>
<organism evidence="4 5">
    <name type="scientific">Corchorus capsularis</name>
    <name type="common">Jute</name>
    <dbReference type="NCBI Taxonomy" id="210143"/>
    <lineage>
        <taxon>Eukaryota</taxon>
        <taxon>Viridiplantae</taxon>
        <taxon>Streptophyta</taxon>
        <taxon>Embryophyta</taxon>
        <taxon>Tracheophyta</taxon>
        <taxon>Spermatophyta</taxon>
        <taxon>Magnoliopsida</taxon>
        <taxon>eudicotyledons</taxon>
        <taxon>Gunneridae</taxon>
        <taxon>Pentapetalae</taxon>
        <taxon>rosids</taxon>
        <taxon>malvids</taxon>
        <taxon>Malvales</taxon>
        <taxon>Malvaceae</taxon>
        <taxon>Grewioideae</taxon>
        <taxon>Apeibeae</taxon>
        <taxon>Corchorus</taxon>
    </lineage>
</organism>
<dbReference type="OrthoDB" id="542507at2759"/>
<dbReference type="STRING" id="210143.A0A1R3GSW7"/>
<dbReference type="InterPro" id="IPR010903">
    <property type="entry name" value="DUF1517"/>
</dbReference>
<accession>A0A1R3GSW7</accession>
<evidence type="ECO:0000313" key="5">
    <source>
        <dbReference type="Proteomes" id="UP000188268"/>
    </source>
</evidence>
<feature type="chain" id="PRO_5012729291" evidence="3">
    <location>
        <begin position="30"/>
        <end position="313"/>
    </location>
</feature>
<feature type="region of interest" description="Disordered" evidence="1">
    <location>
        <begin position="35"/>
        <end position="65"/>
    </location>
</feature>
<gene>
    <name evidence="4" type="ORF">CCACVL1_23702</name>
</gene>
<keyword evidence="3" id="KW-0732">Signal</keyword>
<protein>
    <submittedName>
        <fullName evidence="4">Uncharacterized protein</fullName>
    </submittedName>
</protein>
<proteinExistence type="predicted"/>
<comment type="caution">
    <text evidence="4">The sequence shown here is derived from an EMBL/GenBank/DDBJ whole genome shotgun (WGS) entry which is preliminary data.</text>
</comment>
<dbReference type="PANTHER" id="PTHR33975:SF10">
    <property type="match status" value="1"/>
</dbReference>
<dbReference type="Proteomes" id="UP000188268">
    <property type="component" value="Unassembled WGS sequence"/>
</dbReference>
<keyword evidence="2" id="KW-0812">Transmembrane</keyword>
<feature type="transmembrane region" description="Helical" evidence="2">
    <location>
        <begin position="97"/>
        <end position="121"/>
    </location>
</feature>
<dbReference type="Gramene" id="OMO61193">
    <property type="protein sequence ID" value="OMO61193"/>
    <property type="gene ID" value="CCACVL1_23702"/>
</dbReference>
<reference evidence="4 5" key="1">
    <citation type="submission" date="2013-09" db="EMBL/GenBank/DDBJ databases">
        <title>Corchorus capsularis genome sequencing.</title>
        <authorList>
            <person name="Alam M."/>
            <person name="Haque M.S."/>
            <person name="Islam M.S."/>
            <person name="Emdad E.M."/>
            <person name="Islam M.M."/>
            <person name="Ahmed B."/>
            <person name="Halim A."/>
            <person name="Hossen Q.M.M."/>
            <person name="Hossain M.Z."/>
            <person name="Ahmed R."/>
            <person name="Khan M.M."/>
            <person name="Islam R."/>
            <person name="Rashid M.M."/>
            <person name="Khan S.A."/>
            <person name="Rahman M.S."/>
            <person name="Alam M."/>
        </authorList>
    </citation>
    <scope>NUCLEOTIDE SEQUENCE [LARGE SCALE GENOMIC DNA]</scope>
    <source>
        <strain evidence="5">cv. CVL-1</strain>
        <tissue evidence="4">Whole seedling</tissue>
    </source>
</reference>
<keyword evidence="5" id="KW-1185">Reference proteome</keyword>
<sequence>MGLRRRGIFAAIVFIGLLLSLSSLRAVSAATVGRMGGSSSKGDDDHDHDSFVDDHEYSSTPRRNPFKEHCDRLSPHVSYVNSNCGGNSSHNSTSDDLLHPVAFIIIFIIIFAALAAILYYIHHQPKISILKIQVALSAIARDLPMELNDIASTTDTSRKNGWHTILEETILLLCGYPHHYYLYGSSSATLHEESKYMRRFRQLSKQEGDKCDGESLVNVNGHTMQKPVIPKAGKLDEDCILVTILVAVKGCHKLPAIKTANGVKRALRYLKKISKGETKALEVLWTPQDENDALPVQELREKYPHLTNLWGSW</sequence>
<dbReference type="OMA" id="PMELNDI"/>
<keyword evidence="2" id="KW-0472">Membrane</keyword>
<dbReference type="InterPro" id="IPR053023">
    <property type="entry name" value="FLAP_modulator"/>
</dbReference>
<evidence type="ECO:0000256" key="3">
    <source>
        <dbReference type="SAM" id="SignalP"/>
    </source>
</evidence>